<keyword evidence="1" id="KW-1133">Transmembrane helix</keyword>
<evidence type="ECO:0000256" key="1">
    <source>
        <dbReference type="SAM" id="Phobius"/>
    </source>
</evidence>
<keyword evidence="1" id="KW-0812">Transmembrane</keyword>
<gene>
    <name evidence="2" type="ORF">GSLYS_00000029001</name>
</gene>
<keyword evidence="3" id="KW-1185">Reference proteome</keyword>
<protein>
    <submittedName>
        <fullName evidence="2">Uncharacterized protein</fullName>
    </submittedName>
</protein>
<feature type="transmembrane region" description="Helical" evidence="1">
    <location>
        <begin position="277"/>
        <end position="296"/>
    </location>
</feature>
<accession>A0AAV2GWK7</accession>
<comment type="caution">
    <text evidence="2">The sequence shown here is derived from an EMBL/GenBank/DDBJ whole genome shotgun (WGS) entry which is preliminary data.</text>
</comment>
<dbReference type="Proteomes" id="UP001497497">
    <property type="component" value="Unassembled WGS sequence"/>
</dbReference>
<sequence length="297" mass="33409">MTESLLSKTYYQSTDLCVGVWCLQRCSQIEALHLGHLISGGMGAPLACGFAGVSVSWIFCVAVLARWACMSAVTDQLNCQESAKLNNVQRCFDDQNITGPSMHDSKAGGTIVDAFINKQPSEFCVKKAKYKRAMACVMTQTFNCMLPQFHEYLPQPNKMDAFVEKLCENISRKGVECIQGRRNHINVCHNRKVWEHYNQTRSGQTSAENNTVFKYMCSTFYFYTACLSREGSSCGCPIVEWYQQILKEILYPPACHRPMPGGEDLVCTENFGVSLGLSWHMYVSLVICWAVFVLLCL</sequence>
<dbReference type="EMBL" id="CAXITT010000001">
    <property type="protein sequence ID" value="CAL1525852.1"/>
    <property type="molecule type" value="Genomic_DNA"/>
</dbReference>
<organism evidence="2 3">
    <name type="scientific">Lymnaea stagnalis</name>
    <name type="common">Great pond snail</name>
    <name type="synonym">Helix stagnalis</name>
    <dbReference type="NCBI Taxonomy" id="6523"/>
    <lineage>
        <taxon>Eukaryota</taxon>
        <taxon>Metazoa</taxon>
        <taxon>Spiralia</taxon>
        <taxon>Lophotrochozoa</taxon>
        <taxon>Mollusca</taxon>
        <taxon>Gastropoda</taxon>
        <taxon>Heterobranchia</taxon>
        <taxon>Euthyneura</taxon>
        <taxon>Panpulmonata</taxon>
        <taxon>Hygrophila</taxon>
        <taxon>Lymnaeoidea</taxon>
        <taxon>Lymnaeidae</taxon>
        <taxon>Lymnaea</taxon>
    </lineage>
</organism>
<evidence type="ECO:0000313" key="3">
    <source>
        <dbReference type="Proteomes" id="UP001497497"/>
    </source>
</evidence>
<name>A0AAV2GWK7_LYMST</name>
<dbReference type="AlphaFoldDB" id="A0AAV2GWK7"/>
<keyword evidence="1" id="KW-0472">Membrane</keyword>
<evidence type="ECO:0000313" key="2">
    <source>
        <dbReference type="EMBL" id="CAL1525852.1"/>
    </source>
</evidence>
<reference evidence="2 3" key="1">
    <citation type="submission" date="2024-04" db="EMBL/GenBank/DDBJ databases">
        <authorList>
            <consortium name="Genoscope - CEA"/>
            <person name="William W."/>
        </authorList>
    </citation>
    <scope>NUCLEOTIDE SEQUENCE [LARGE SCALE GENOMIC DNA]</scope>
</reference>
<proteinExistence type="predicted"/>
<feature type="transmembrane region" description="Helical" evidence="1">
    <location>
        <begin position="46"/>
        <end position="68"/>
    </location>
</feature>